<feature type="compositionally biased region" description="Basic and acidic residues" evidence="1">
    <location>
        <begin position="15"/>
        <end position="27"/>
    </location>
</feature>
<evidence type="ECO:0000256" key="1">
    <source>
        <dbReference type="SAM" id="MobiDB-lite"/>
    </source>
</evidence>
<name>A0A2G5B8A7_COERN</name>
<protein>
    <recommendedName>
        <fullName evidence="2">AAA-ATPase-like domain-containing protein</fullName>
    </recommendedName>
</protein>
<dbReference type="PANTHER" id="PTHR34825">
    <property type="entry name" value="CONSERVED PROTEIN, WITH A WEAK D-GALACTARATE DEHYDRATASE/ALTRONATE HYDROLASE DOMAIN"/>
    <property type="match status" value="1"/>
</dbReference>
<dbReference type="EMBL" id="KZ303509">
    <property type="protein sequence ID" value="PIA15234.1"/>
    <property type="molecule type" value="Genomic_DNA"/>
</dbReference>
<evidence type="ECO:0000259" key="2">
    <source>
        <dbReference type="Pfam" id="PF09820"/>
    </source>
</evidence>
<keyword evidence="4" id="KW-1185">Reference proteome</keyword>
<feature type="region of interest" description="Disordered" evidence="1">
    <location>
        <begin position="1"/>
        <end position="41"/>
    </location>
</feature>
<dbReference type="STRING" id="763665.A0A2G5B8A7"/>
<evidence type="ECO:0000313" key="4">
    <source>
        <dbReference type="Proteomes" id="UP000242474"/>
    </source>
</evidence>
<proteinExistence type="predicted"/>
<sequence>MHGRKRALTSGSSDEAGKKLRPQEIRQHSTSGNTQSDSELWNEVYAGETSSQFDSRLLEELVIYSQRHPEDVPTVEQPDADMPGDLVVDHGALRDSQRTPEQTRPVSSNLHLSPRSKICGSNITLGISNFTSFVKDDATLVDKSAAIVDIMDANFGRVIAGMYPRRMGKTTFLQTLASFLSIIDDMPRDQRKQHFTKCSIYEFHRDFFEANFAKYPVILLDFKAQCPVSFNQVPRYLREEVVHATFKYIELFEELVDSNDFAFCGVQFSEAKLRKARRYILSFLNRIKPFSSGAKITTKDLPDLCAVVPDLMKALQMLFDKETVLIVDEYDAPYMKALCHVKDNDERSLIQEMYSMFLCKCLKNNQYLYKGVLVGVFDMRGVGLGSGLNNVESYLAHTGLFSVGKSSNPFQHAFGFDIHDVWGLINDYIDNRWPYRGNSVDNDLFKRDLLVNCVKNFDGYRIGQVHHILNPYAILRFINELHQVRSRDAVCYSGYSFWVDTGSTRVLEQVQTRSVDVLRRYCGYLSASFLQQNEYQSHVGPVADLEESQHISDVAVVIVSSQEQPRFPFNYDADTGNEIANICMKRSSESFYDLHTLSRDPLRADTIIWLLYQAGYIVPFADGQVGIPNEEVHGALMQLFERIALQHNASTDALESLHKQMGICEGNLEKFATSFNACMVLQDGLTEDTIEKTYQHLLSAYLFPATRAGFAIECEASSGSGHADISLYPEPRNILSPHHSITAYYIFELKRYSGAQSRNNRDRFSTSNRCGVAAHVFNQTIEAQTQIYERYYPTVVERARSCKMLFVIGVTFWCNRFCMVITRREATKNADGIITWRLKNYSNVKIGSTMPEYNEIGDNIETSDPDGLRTHFVQGSLVMLTV</sequence>
<dbReference type="InterPro" id="IPR012547">
    <property type="entry name" value="PDDEXK_9"/>
</dbReference>
<dbReference type="AlphaFoldDB" id="A0A2G5B8A7"/>
<dbReference type="Pfam" id="PF08011">
    <property type="entry name" value="PDDEXK_9"/>
    <property type="match status" value="1"/>
</dbReference>
<accession>A0A2G5B8A7</accession>
<feature type="domain" description="AAA-ATPase-like" evidence="2">
    <location>
        <begin position="125"/>
        <end position="379"/>
    </location>
</feature>
<dbReference type="OrthoDB" id="5553900at2759"/>
<dbReference type="Proteomes" id="UP000242474">
    <property type="component" value="Unassembled WGS sequence"/>
</dbReference>
<reference evidence="3 4" key="1">
    <citation type="journal article" date="2015" name="Genome Biol. Evol.">
        <title>Phylogenomic analyses indicate that early fungi evolved digesting cell walls of algal ancestors of land plants.</title>
        <authorList>
            <person name="Chang Y."/>
            <person name="Wang S."/>
            <person name="Sekimoto S."/>
            <person name="Aerts A.L."/>
            <person name="Choi C."/>
            <person name="Clum A."/>
            <person name="LaButti K.M."/>
            <person name="Lindquist E.A."/>
            <person name="Yee Ngan C."/>
            <person name="Ohm R.A."/>
            <person name="Salamov A.A."/>
            <person name="Grigoriev I.V."/>
            <person name="Spatafora J.W."/>
            <person name="Berbee M.L."/>
        </authorList>
    </citation>
    <scope>NUCLEOTIDE SEQUENCE [LARGE SCALE GENOMIC DNA]</scope>
    <source>
        <strain evidence="3 4">NRRL 1564</strain>
    </source>
</reference>
<evidence type="ECO:0000313" key="3">
    <source>
        <dbReference type="EMBL" id="PIA15234.1"/>
    </source>
</evidence>
<gene>
    <name evidence="3" type="ORF">COEREDRAFT_9617</name>
</gene>
<feature type="compositionally biased region" description="Polar residues" evidence="1">
    <location>
        <begin position="28"/>
        <end position="39"/>
    </location>
</feature>
<dbReference type="PANTHER" id="PTHR34825:SF1">
    <property type="entry name" value="AAA-ATPASE-LIKE DOMAIN-CONTAINING PROTEIN"/>
    <property type="match status" value="1"/>
</dbReference>
<dbReference type="InterPro" id="IPR018631">
    <property type="entry name" value="AAA-ATPase-like_dom"/>
</dbReference>
<organism evidence="3 4">
    <name type="scientific">Coemansia reversa (strain ATCC 12441 / NRRL 1564)</name>
    <dbReference type="NCBI Taxonomy" id="763665"/>
    <lineage>
        <taxon>Eukaryota</taxon>
        <taxon>Fungi</taxon>
        <taxon>Fungi incertae sedis</taxon>
        <taxon>Zoopagomycota</taxon>
        <taxon>Kickxellomycotina</taxon>
        <taxon>Kickxellomycetes</taxon>
        <taxon>Kickxellales</taxon>
        <taxon>Kickxellaceae</taxon>
        <taxon>Coemansia</taxon>
    </lineage>
</organism>
<dbReference type="Pfam" id="PF09820">
    <property type="entry name" value="AAA-ATPase_like"/>
    <property type="match status" value="1"/>
</dbReference>